<gene>
    <name evidence="2" type="ORF">GCM10009680_85060</name>
</gene>
<dbReference type="Proteomes" id="UP001499947">
    <property type="component" value="Unassembled WGS sequence"/>
</dbReference>
<feature type="region of interest" description="Disordered" evidence="1">
    <location>
        <begin position="178"/>
        <end position="275"/>
    </location>
</feature>
<sequence length="275" mass="28752">MARYALGSKAPLLERAAEPKRTAMLTAVMRHLEAKAIDEALDLFQVLMAARLLNTAKRKSEKERLSTLPQLEKASRVLARAAKGLLQELELVEEQEAALDAAALWAAVEEVAPRAAVMTAAVTVVSLVPEDENSAEVAMRAALANRYATVRPFLALLGESKALDAASAGKRVLAGGARPSGAGAAEGGRQAAAAARGGRQARAARVAQGGVRQPRPAAGRGGPGRVRGVRAGAAAPGPEQPRRLRLTPAPLVQPARPASWTGPTGTRSRKTSWRP</sequence>
<evidence type="ECO:0000313" key="2">
    <source>
        <dbReference type="EMBL" id="GAA1731096.1"/>
    </source>
</evidence>
<protein>
    <recommendedName>
        <fullName evidence="4">Transposase</fullName>
    </recommendedName>
</protein>
<dbReference type="EMBL" id="BAAALR010000146">
    <property type="protein sequence ID" value="GAA1731096.1"/>
    <property type="molecule type" value="Genomic_DNA"/>
</dbReference>
<proteinExistence type="predicted"/>
<evidence type="ECO:0008006" key="4">
    <source>
        <dbReference type="Google" id="ProtNLM"/>
    </source>
</evidence>
<evidence type="ECO:0000256" key="1">
    <source>
        <dbReference type="SAM" id="MobiDB-lite"/>
    </source>
</evidence>
<organism evidence="2 3">
    <name type="scientific">Streptomyces yatensis</name>
    <dbReference type="NCBI Taxonomy" id="155177"/>
    <lineage>
        <taxon>Bacteria</taxon>
        <taxon>Bacillati</taxon>
        <taxon>Actinomycetota</taxon>
        <taxon>Actinomycetes</taxon>
        <taxon>Kitasatosporales</taxon>
        <taxon>Streptomycetaceae</taxon>
        <taxon>Streptomyces</taxon>
        <taxon>Streptomyces violaceusniger group</taxon>
    </lineage>
</organism>
<comment type="caution">
    <text evidence="2">The sequence shown here is derived from an EMBL/GenBank/DDBJ whole genome shotgun (WGS) entry which is preliminary data.</text>
</comment>
<feature type="compositionally biased region" description="Low complexity" evidence="1">
    <location>
        <begin position="178"/>
        <end position="218"/>
    </location>
</feature>
<evidence type="ECO:0000313" key="3">
    <source>
        <dbReference type="Proteomes" id="UP001499947"/>
    </source>
</evidence>
<reference evidence="3" key="1">
    <citation type="journal article" date="2019" name="Int. J. Syst. Evol. Microbiol.">
        <title>The Global Catalogue of Microorganisms (GCM) 10K type strain sequencing project: providing services to taxonomists for standard genome sequencing and annotation.</title>
        <authorList>
            <consortium name="The Broad Institute Genomics Platform"/>
            <consortium name="The Broad Institute Genome Sequencing Center for Infectious Disease"/>
            <person name="Wu L."/>
            <person name="Ma J."/>
        </authorList>
    </citation>
    <scope>NUCLEOTIDE SEQUENCE [LARGE SCALE GENOMIC DNA]</scope>
    <source>
        <strain evidence="3">JCM 13244</strain>
    </source>
</reference>
<accession>A0ABP4VPL7</accession>
<name>A0ABP4VPL7_9ACTN</name>
<keyword evidence="3" id="KW-1185">Reference proteome</keyword>